<dbReference type="CDD" id="cd01948">
    <property type="entry name" value="EAL"/>
    <property type="match status" value="1"/>
</dbReference>
<feature type="domain" description="PAC" evidence="2">
    <location>
        <begin position="217"/>
        <end position="267"/>
    </location>
</feature>
<gene>
    <name evidence="5" type="ORF">E5K04_09425</name>
</gene>
<dbReference type="InterPro" id="IPR029787">
    <property type="entry name" value="Nucleotide_cyclase"/>
</dbReference>
<dbReference type="PROSITE" id="PS50113">
    <property type="entry name" value="PAC"/>
    <property type="match status" value="2"/>
</dbReference>
<dbReference type="Gene3D" id="3.30.450.20">
    <property type="entry name" value="PAS domain"/>
    <property type="match status" value="3"/>
</dbReference>
<dbReference type="SUPFAM" id="SSF55785">
    <property type="entry name" value="PYP-like sensor domain (PAS domain)"/>
    <property type="match status" value="3"/>
</dbReference>
<proteinExistence type="predicted"/>
<dbReference type="InterPro" id="IPR013767">
    <property type="entry name" value="PAS_fold"/>
</dbReference>
<dbReference type="InterPro" id="IPR052155">
    <property type="entry name" value="Biofilm_reg_signaling"/>
</dbReference>
<reference evidence="5 6" key="1">
    <citation type="submission" date="2019-04" db="EMBL/GenBank/DDBJ databases">
        <title>Crenobacter sp. nov.</title>
        <authorList>
            <person name="Shi S."/>
        </authorList>
    </citation>
    <scope>NUCLEOTIDE SEQUENCE [LARGE SCALE GENOMIC DNA]</scope>
    <source>
        <strain evidence="5 6">GY 70310</strain>
    </source>
</reference>
<dbReference type="InterPro" id="IPR001610">
    <property type="entry name" value="PAC"/>
</dbReference>
<dbReference type="InterPro" id="IPR012226">
    <property type="entry name" value="Diguanyl_cyclase/Pdiesterase"/>
</dbReference>
<dbReference type="Proteomes" id="UP000308891">
    <property type="component" value="Unassembled WGS sequence"/>
</dbReference>
<dbReference type="InterPro" id="IPR013656">
    <property type="entry name" value="PAS_4"/>
</dbReference>
<dbReference type="InterPro" id="IPR000700">
    <property type="entry name" value="PAS-assoc_C"/>
</dbReference>
<dbReference type="SMART" id="SM00086">
    <property type="entry name" value="PAC"/>
    <property type="match status" value="2"/>
</dbReference>
<dbReference type="InterPro" id="IPR001633">
    <property type="entry name" value="EAL_dom"/>
</dbReference>
<sequence>MLSLASARLRRQEQALRDSHARFEALINQSPNIMAIKDLDGRYLLANQACASLLGVPQAAVIGRRSGDFLPPALAGQLEALAGRVRASREVCQQEEQVVLGEEASTWLATMFPLFDSGGRLSGVGTIASDVTDIKRDEQARGEMIDQYRAVVEQSLVGIFIQQDGRIVYLNPTLAEMGGYRVEELAGVMLYDYLMPEEVERIARQIQLRKEQKVKVMRFSTRLRHRNGSAVDIEVHSRLIEYRGEPAFIGVAIDVSDRVSAQTELRLAAKVFENSTEGILITDATGCIITVNQAFTRITGYRYEEAAGRVSRMFRGVDGGGALLAELSRTGFWSGEMYDKRKDGEWYPAELTLSAVREADGAISNYVGVFTDITERKLAEERLHFLANHDPLTGLPNRSHLIGHLDNALAGGSADDEFRLALMFIDLDRFKLINDSFGHQAGDGLLTEISARLTRICGRYGMVARLGGDEFTLIVEDYRSREQLCAIADEVLAELAKPLLLETQELFVTASIGVSVYPGDGIDARTLLKNADVAMYRAKEQGKNTFQFFNADMNSQTVERLLLENALRQALEKGEFELHYQPQLSPLRGELLGVETLIRWRHPQLGLVSPVRFIPLAEETGLIKQIGAWVLREACLQMARWDAQGVHVPRVAVNLSARQFEQADLVSMIDGALEAAGIDASRLEVELTESLLMQKPEEAVLVLRQLKALGVTLALDDFGTGYSSLSMLKRFPLDTLKIDRSFVEGLPGDDDSVAIAQAIVAMARKLRYTVVAEGVETAAQSAFLRDNGCNALQGYLFSRPLPAAELPACIDRLAVAAQREAEVEYAAL</sequence>
<evidence type="ECO:0000259" key="2">
    <source>
        <dbReference type="PROSITE" id="PS50113"/>
    </source>
</evidence>
<dbReference type="NCBIfam" id="TIGR00254">
    <property type="entry name" value="GGDEF"/>
    <property type="match status" value="1"/>
</dbReference>
<feature type="domain" description="EAL" evidence="3">
    <location>
        <begin position="560"/>
        <end position="814"/>
    </location>
</feature>
<protein>
    <submittedName>
        <fullName evidence="5">EAL domain-containing protein</fullName>
    </submittedName>
</protein>
<dbReference type="SUPFAM" id="SSF55073">
    <property type="entry name" value="Nucleotide cyclase"/>
    <property type="match status" value="1"/>
</dbReference>
<evidence type="ECO:0000259" key="4">
    <source>
        <dbReference type="PROSITE" id="PS50887"/>
    </source>
</evidence>
<dbReference type="SUPFAM" id="SSF141868">
    <property type="entry name" value="EAL domain-like"/>
    <property type="match status" value="1"/>
</dbReference>
<dbReference type="FunFam" id="3.20.20.450:FF:000001">
    <property type="entry name" value="Cyclic di-GMP phosphodiesterase yahA"/>
    <property type="match status" value="1"/>
</dbReference>
<dbReference type="Pfam" id="PF08448">
    <property type="entry name" value="PAS_4"/>
    <property type="match status" value="1"/>
</dbReference>
<dbReference type="PANTHER" id="PTHR44757">
    <property type="entry name" value="DIGUANYLATE CYCLASE DGCP"/>
    <property type="match status" value="1"/>
</dbReference>
<evidence type="ECO:0000259" key="3">
    <source>
        <dbReference type="PROSITE" id="PS50883"/>
    </source>
</evidence>
<dbReference type="PANTHER" id="PTHR44757:SF2">
    <property type="entry name" value="BIOFILM ARCHITECTURE MAINTENANCE PROTEIN MBAA"/>
    <property type="match status" value="1"/>
</dbReference>
<dbReference type="Gene3D" id="3.20.20.450">
    <property type="entry name" value="EAL domain"/>
    <property type="match status" value="1"/>
</dbReference>
<dbReference type="Pfam" id="PF00563">
    <property type="entry name" value="EAL"/>
    <property type="match status" value="1"/>
</dbReference>
<feature type="domain" description="PAS" evidence="1">
    <location>
        <begin position="19"/>
        <end position="72"/>
    </location>
</feature>
<dbReference type="PROSITE" id="PS50112">
    <property type="entry name" value="PAS"/>
    <property type="match status" value="3"/>
</dbReference>
<feature type="domain" description="PAS" evidence="1">
    <location>
        <begin position="161"/>
        <end position="213"/>
    </location>
</feature>
<accession>A0A4T0UTV2</accession>
<name>A0A4T0UTV2_9NEIS</name>
<dbReference type="CDD" id="cd01949">
    <property type="entry name" value="GGDEF"/>
    <property type="match status" value="1"/>
</dbReference>
<dbReference type="GO" id="GO:0006355">
    <property type="term" value="P:regulation of DNA-templated transcription"/>
    <property type="evidence" value="ECO:0007669"/>
    <property type="project" value="InterPro"/>
</dbReference>
<evidence type="ECO:0000259" key="1">
    <source>
        <dbReference type="PROSITE" id="PS50112"/>
    </source>
</evidence>
<dbReference type="AlphaFoldDB" id="A0A4T0UTV2"/>
<evidence type="ECO:0000313" key="6">
    <source>
        <dbReference type="Proteomes" id="UP000308891"/>
    </source>
</evidence>
<comment type="caution">
    <text evidence="5">The sequence shown here is derived from an EMBL/GenBank/DDBJ whole genome shotgun (WGS) entry which is preliminary data.</text>
</comment>
<dbReference type="InterPro" id="IPR035919">
    <property type="entry name" value="EAL_sf"/>
</dbReference>
<dbReference type="Pfam" id="PF13426">
    <property type="entry name" value="PAS_9"/>
    <property type="match status" value="1"/>
</dbReference>
<evidence type="ECO:0000313" key="5">
    <source>
        <dbReference type="EMBL" id="TIC82420.1"/>
    </source>
</evidence>
<dbReference type="Gene3D" id="3.30.70.270">
    <property type="match status" value="1"/>
</dbReference>
<dbReference type="InterPro" id="IPR035965">
    <property type="entry name" value="PAS-like_dom_sf"/>
</dbReference>
<dbReference type="InterPro" id="IPR000160">
    <property type="entry name" value="GGDEF_dom"/>
</dbReference>
<feature type="domain" description="GGDEF" evidence="4">
    <location>
        <begin position="418"/>
        <end position="551"/>
    </location>
</feature>
<feature type="domain" description="PAS" evidence="1">
    <location>
        <begin position="264"/>
        <end position="309"/>
    </location>
</feature>
<dbReference type="SMART" id="SM00267">
    <property type="entry name" value="GGDEF"/>
    <property type="match status" value="1"/>
</dbReference>
<feature type="domain" description="PAC" evidence="2">
    <location>
        <begin position="333"/>
        <end position="385"/>
    </location>
</feature>
<dbReference type="SMART" id="SM00091">
    <property type="entry name" value="PAS"/>
    <property type="match status" value="3"/>
</dbReference>
<dbReference type="Pfam" id="PF00989">
    <property type="entry name" value="PAS"/>
    <property type="match status" value="1"/>
</dbReference>
<dbReference type="OrthoDB" id="8552299at2"/>
<keyword evidence="6" id="KW-1185">Reference proteome</keyword>
<dbReference type="NCBIfam" id="TIGR00229">
    <property type="entry name" value="sensory_box"/>
    <property type="match status" value="3"/>
</dbReference>
<organism evidence="5 6">
    <name type="scientific">Crenobacter intestini</name>
    <dbReference type="NCBI Taxonomy" id="2563443"/>
    <lineage>
        <taxon>Bacteria</taxon>
        <taxon>Pseudomonadati</taxon>
        <taxon>Pseudomonadota</taxon>
        <taxon>Betaproteobacteria</taxon>
        <taxon>Neisseriales</taxon>
        <taxon>Neisseriaceae</taxon>
        <taxon>Crenobacter</taxon>
    </lineage>
</organism>
<dbReference type="CDD" id="cd00130">
    <property type="entry name" value="PAS"/>
    <property type="match status" value="3"/>
</dbReference>
<dbReference type="SMART" id="SM00052">
    <property type="entry name" value="EAL"/>
    <property type="match status" value="1"/>
</dbReference>
<dbReference type="InterPro" id="IPR043128">
    <property type="entry name" value="Rev_trsase/Diguanyl_cyclase"/>
</dbReference>
<dbReference type="Pfam" id="PF00990">
    <property type="entry name" value="GGDEF"/>
    <property type="match status" value="1"/>
</dbReference>
<dbReference type="EMBL" id="STGJ01000009">
    <property type="protein sequence ID" value="TIC82420.1"/>
    <property type="molecule type" value="Genomic_DNA"/>
</dbReference>
<dbReference type="PIRSF" id="PIRSF005925">
    <property type="entry name" value="Dos"/>
    <property type="match status" value="1"/>
</dbReference>
<dbReference type="PROSITE" id="PS50883">
    <property type="entry name" value="EAL"/>
    <property type="match status" value="1"/>
</dbReference>
<dbReference type="PROSITE" id="PS50887">
    <property type="entry name" value="GGDEF"/>
    <property type="match status" value="1"/>
</dbReference>
<dbReference type="InterPro" id="IPR000014">
    <property type="entry name" value="PAS"/>
</dbReference>